<feature type="transmembrane region" description="Helical" evidence="1">
    <location>
        <begin position="39"/>
        <end position="59"/>
    </location>
</feature>
<reference evidence="2" key="1">
    <citation type="submission" date="2020-08" db="EMBL/GenBank/DDBJ databases">
        <title>Sulfitobacter aestuariivivens sp. nov., isolated from a tidal flat.</title>
        <authorList>
            <person name="Park S."/>
            <person name="Yoon J.-H."/>
        </authorList>
    </citation>
    <scope>NUCLEOTIDE SEQUENCE</scope>
    <source>
        <strain evidence="2">TSTF-M16</strain>
    </source>
</reference>
<gene>
    <name evidence="2" type="ORF">H9Q16_06825</name>
</gene>
<sequence length="153" mass="15265">MSITSIQQRFSVAAAIGVSGGLVAAAITQADPTFRGDLGFCRCAAAGAFVAGLLLAGGFGRSGLWGLGIAALTFVGATLMGAVIAVMLLPVEALIADLGLRDLAVSISGMAAIAPIFVVEMVTSKGGVLLPWAASVLGIHLIAMAMRARPARG</sequence>
<keyword evidence="1" id="KW-0812">Transmembrane</keyword>
<name>A0A927D4B7_9RHOB</name>
<feature type="transmembrane region" description="Helical" evidence="1">
    <location>
        <begin position="103"/>
        <end position="123"/>
    </location>
</feature>
<keyword evidence="1" id="KW-1133">Transmembrane helix</keyword>
<feature type="transmembrane region" description="Helical" evidence="1">
    <location>
        <begin position="65"/>
        <end position="91"/>
    </location>
</feature>
<dbReference type="Proteomes" id="UP000635142">
    <property type="component" value="Unassembled WGS sequence"/>
</dbReference>
<evidence type="ECO:0000256" key="1">
    <source>
        <dbReference type="SAM" id="Phobius"/>
    </source>
</evidence>
<feature type="transmembrane region" description="Helical" evidence="1">
    <location>
        <begin position="6"/>
        <end position="27"/>
    </location>
</feature>
<evidence type="ECO:0000313" key="2">
    <source>
        <dbReference type="EMBL" id="MBD3663629.1"/>
    </source>
</evidence>
<evidence type="ECO:0000313" key="3">
    <source>
        <dbReference type="Proteomes" id="UP000635142"/>
    </source>
</evidence>
<proteinExistence type="predicted"/>
<accession>A0A927D4B7</accession>
<dbReference type="RefSeq" id="WP_191074576.1">
    <property type="nucleotide sequence ID" value="NZ_JACTAG010000001.1"/>
</dbReference>
<organism evidence="2 3">
    <name type="scientific">Sulfitobacter aestuariivivens</name>
    <dbReference type="NCBI Taxonomy" id="2766981"/>
    <lineage>
        <taxon>Bacteria</taxon>
        <taxon>Pseudomonadati</taxon>
        <taxon>Pseudomonadota</taxon>
        <taxon>Alphaproteobacteria</taxon>
        <taxon>Rhodobacterales</taxon>
        <taxon>Roseobacteraceae</taxon>
        <taxon>Sulfitobacter</taxon>
    </lineage>
</organism>
<comment type="caution">
    <text evidence="2">The sequence shown here is derived from an EMBL/GenBank/DDBJ whole genome shotgun (WGS) entry which is preliminary data.</text>
</comment>
<keyword evidence="1" id="KW-0472">Membrane</keyword>
<feature type="transmembrane region" description="Helical" evidence="1">
    <location>
        <begin position="129"/>
        <end position="148"/>
    </location>
</feature>
<dbReference type="AlphaFoldDB" id="A0A927D4B7"/>
<protein>
    <submittedName>
        <fullName evidence="2">Uncharacterized protein</fullName>
    </submittedName>
</protein>
<dbReference type="EMBL" id="JACTAG010000001">
    <property type="protein sequence ID" value="MBD3663629.1"/>
    <property type="molecule type" value="Genomic_DNA"/>
</dbReference>
<keyword evidence="3" id="KW-1185">Reference proteome</keyword>